<sequence>MGIKFLFSFNGTPKDPVKESDNIEIRYDAGRGQNLCFRKKEMPLTKELLEEAVEMMHSLNPKINEIHIRTKELADNVSLLPKSITSVVYEDSEINRTDDWRKNAGEEMAAKSKKACIELLENLPGHVTKVGIRTSKKWKDADEVIKAMPPHCTYFKVNADVIKNCPFDELSQFFSSFPKQMQEIHLLGDICDNDLAIGDRALRDVIIRLPLSVKTLSVPSGNCSIFNHREEKQIDLDEYRKKEYFPESYFELTSSSTDDLFQNAKNLLNDYTKNTSCSPGFTLFATFHWRRHHVDAVNQILKKSNSIDDLLVRLNKIEMSKDFNPTGSLARRIHYIKYRQYQEQNTQNMAEQSGDFNPLNFS</sequence>
<evidence type="ECO:0000313" key="2">
    <source>
        <dbReference type="EMBL" id="KTC71366.1"/>
    </source>
</evidence>
<feature type="domain" description="RavJ-like C-terminal" evidence="1">
    <location>
        <begin position="246"/>
        <end position="337"/>
    </location>
</feature>
<dbReference type="InterPro" id="IPR041234">
    <property type="entry name" value="RavJ-like_C"/>
</dbReference>
<dbReference type="EMBL" id="LNXU01000032">
    <property type="protein sequence ID" value="KTC71366.1"/>
    <property type="molecule type" value="Genomic_DNA"/>
</dbReference>
<dbReference type="Proteomes" id="UP000054695">
    <property type="component" value="Unassembled WGS sequence"/>
</dbReference>
<dbReference type="AlphaFoldDB" id="A0A0W0RJU9"/>
<name>A0A0W0RJU9_LEGBO</name>
<dbReference type="OrthoDB" id="5654066at2"/>
<accession>A0A0W0RJU9</accession>
<proteinExistence type="predicted"/>
<comment type="caution">
    <text evidence="2">The sequence shown here is derived from an EMBL/GenBank/DDBJ whole genome shotgun (WGS) entry which is preliminary data.</text>
</comment>
<evidence type="ECO:0000259" key="1">
    <source>
        <dbReference type="Pfam" id="PF18493"/>
    </source>
</evidence>
<reference evidence="2 3" key="1">
    <citation type="submission" date="2015-11" db="EMBL/GenBank/DDBJ databases">
        <title>Genomic analysis of 38 Legionella species identifies large and diverse effector repertoires.</title>
        <authorList>
            <person name="Burstein D."/>
            <person name="Amaro F."/>
            <person name="Zusman T."/>
            <person name="Lifshitz Z."/>
            <person name="Cohen O."/>
            <person name="Gilbert J.A."/>
            <person name="Pupko T."/>
            <person name="Shuman H.A."/>
            <person name="Segal G."/>
        </authorList>
    </citation>
    <scope>NUCLEOTIDE SEQUENCE [LARGE SCALE GENOMIC DNA]</scope>
    <source>
        <strain evidence="2 3">WIGA</strain>
    </source>
</reference>
<evidence type="ECO:0000313" key="3">
    <source>
        <dbReference type="Proteomes" id="UP000054695"/>
    </source>
</evidence>
<dbReference type="Pfam" id="PF18493">
    <property type="entry name" value="DUF5617"/>
    <property type="match status" value="1"/>
</dbReference>
<dbReference type="PATRIC" id="fig|447.4.peg.3141"/>
<organism evidence="2 3">
    <name type="scientific">Legionella bozemanae</name>
    <name type="common">Fluoribacter bozemanae</name>
    <dbReference type="NCBI Taxonomy" id="447"/>
    <lineage>
        <taxon>Bacteria</taxon>
        <taxon>Pseudomonadati</taxon>
        <taxon>Pseudomonadota</taxon>
        <taxon>Gammaproteobacteria</taxon>
        <taxon>Legionellales</taxon>
        <taxon>Legionellaceae</taxon>
        <taxon>Legionella</taxon>
    </lineage>
</organism>
<protein>
    <recommendedName>
        <fullName evidence="1">RavJ-like C-terminal domain-containing protein</fullName>
    </recommendedName>
</protein>
<gene>
    <name evidence="2" type="ORF">Lboz_2943</name>
</gene>
<dbReference type="RefSeq" id="WP_058460518.1">
    <property type="nucleotide sequence ID" value="NZ_CAAAIY010000011.1"/>
</dbReference>
<keyword evidence="3" id="KW-1185">Reference proteome</keyword>